<keyword evidence="2" id="KW-0963">Cytoplasm</keyword>
<evidence type="ECO:0000313" key="5">
    <source>
        <dbReference type="Proteomes" id="UP000824123"/>
    </source>
</evidence>
<proteinExistence type="inferred from homology"/>
<dbReference type="PANTHER" id="PTHR33449:SF1">
    <property type="entry name" value="NUCLEOID-ASSOCIATED PROTEIN YBAB"/>
    <property type="match status" value="1"/>
</dbReference>
<dbReference type="GO" id="GO:0003677">
    <property type="term" value="F:DNA binding"/>
    <property type="evidence" value="ECO:0007669"/>
    <property type="project" value="UniProtKB-UniRule"/>
</dbReference>
<name>A0A9D1LT33_9FIRM</name>
<dbReference type="SUPFAM" id="SSF82607">
    <property type="entry name" value="YbaB-like"/>
    <property type="match status" value="1"/>
</dbReference>
<keyword evidence="1 2" id="KW-0238">DNA-binding</keyword>
<dbReference type="InterPro" id="IPR004401">
    <property type="entry name" value="YbaB/EbfC"/>
</dbReference>
<comment type="subunit">
    <text evidence="2">Homodimer.</text>
</comment>
<evidence type="ECO:0000256" key="3">
    <source>
        <dbReference type="SAM" id="Coils"/>
    </source>
</evidence>
<reference evidence="4" key="2">
    <citation type="journal article" date="2021" name="PeerJ">
        <title>Extensive microbial diversity within the chicken gut microbiome revealed by metagenomics and culture.</title>
        <authorList>
            <person name="Gilroy R."/>
            <person name="Ravi A."/>
            <person name="Getino M."/>
            <person name="Pursley I."/>
            <person name="Horton D.L."/>
            <person name="Alikhan N.F."/>
            <person name="Baker D."/>
            <person name="Gharbi K."/>
            <person name="Hall N."/>
            <person name="Watson M."/>
            <person name="Adriaenssens E.M."/>
            <person name="Foster-Nyarko E."/>
            <person name="Jarju S."/>
            <person name="Secka A."/>
            <person name="Antonio M."/>
            <person name="Oren A."/>
            <person name="Chaudhuri R.R."/>
            <person name="La Ragione R."/>
            <person name="Hildebrand F."/>
            <person name="Pallen M.J."/>
        </authorList>
    </citation>
    <scope>NUCLEOTIDE SEQUENCE</scope>
    <source>
        <strain evidence="4">ChiSxjej2B14-8506</strain>
    </source>
</reference>
<evidence type="ECO:0000256" key="1">
    <source>
        <dbReference type="ARBA" id="ARBA00023125"/>
    </source>
</evidence>
<comment type="similarity">
    <text evidence="2">Belongs to the YbaB/EbfC family.</text>
</comment>
<accession>A0A9D1LT33</accession>
<dbReference type="PIRSF" id="PIRSF004555">
    <property type="entry name" value="UCP004555"/>
    <property type="match status" value="1"/>
</dbReference>
<dbReference type="EMBL" id="DVNK01000059">
    <property type="protein sequence ID" value="HIU47549.1"/>
    <property type="molecule type" value="Genomic_DNA"/>
</dbReference>
<comment type="caution">
    <text evidence="4">The sequence shown here is derived from an EMBL/GenBank/DDBJ whole genome shotgun (WGS) entry which is preliminary data.</text>
</comment>
<dbReference type="Proteomes" id="UP000824123">
    <property type="component" value="Unassembled WGS sequence"/>
</dbReference>
<sequence>MARRGGFPGMMGGGNMQQLAMQAQRLQQQISQLQDQLNKREFEATAGGGMVRAKVNGEREILELEIKPEAVDPEDVEMLQDMIMAALNEALKTAHETVENEMSKLTGGVGGGFGGLL</sequence>
<dbReference type="Pfam" id="PF02575">
    <property type="entry name" value="YbaB_DNA_bd"/>
    <property type="match status" value="1"/>
</dbReference>
<keyword evidence="3" id="KW-0175">Coiled coil</keyword>
<dbReference type="Gene3D" id="3.30.1310.10">
    <property type="entry name" value="Nucleoid-associated protein YbaB-like domain"/>
    <property type="match status" value="1"/>
</dbReference>
<gene>
    <name evidence="4" type="ORF">IAC59_09900</name>
</gene>
<dbReference type="InterPro" id="IPR036894">
    <property type="entry name" value="YbaB-like_sf"/>
</dbReference>
<dbReference type="NCBIfam" id="TIGR00103">
    <property type="entry name" value="DNA_YbaB_EbfC"/>
    <property type="match status" value="1"/>
</dbReference>
<dbReference type="PANTHER" id="PTHR33449">
    <property type="entry name" value="NUCLEOID-ASSOCIATED PROTEIN YBAB"/>
    <property type="match status" value="1"/>
</dbReference>
<dbReference type="AlphaFoldDB" id="A0A9D1LT33"/>
<dbReference type="HAMAP" id="MF_00274">
    <property type="entry name" value="DNA_YbaB_EbfC"/>
    <property type="match status" value="1"/>
</dbReference>
<comment type="function">
    <text evidence="2">Binds to DNA and alters its conformation. May be involved in regulation of gene expression, nucleoid organization and DNA protection.</text>
</comment>
<dbReference type="GO" id="GO:0005829">
    <property type="term" value="C:cytosol"/>
    <property type="evidence" value="ECO:0007669"/>
    <property type="project" value="TreeGrafter"/>
</dbReference>
<comment type="subcellular location">
    <subcellularLocation>
        <location evidence="2">Cytoplasm</location>
        <location evidence="2">Nucleoid</location>
    </subcellularLocation>
</comment>
<dbReference type="GO" id="GO:0043590">
    <property type="term" value="C:bacterial nucleoid"/>
    <property type="evidence" value="ECO:0007669"/>
    <property type="project" value="UniProtKB-UniRule"/>
</dbReference>
<reference evidence="4" key="1">
    <citation type="submission" date="2020-10" db="EMBL/GenBank/DDBJ databases">
        <authorList>
            <person name="Gilroy R."/>
        </authorList>
    </citation>
    <scope>NUCLEOTIDE SEQUENCE</scope>
    <source>
        <strain evidence="4">ChiSxjej2B14-8506</strain>
    </source>
</reference>
<protein>
    <recommendedName>
        <fullName evidence="2">Nucleoid-associated protein IAC59_09900</fullName>
    </recommendedName>
</protein>
<evidence type="ECO:0000256" key="2">
    <source>
        <dbReference type="HAMAP-Rule" id="MF_00274"/>
    </source>
</evidence>
<feature type="coiled-coil region" evidence="3">
    <location>
        <begin position="16"/>
        <end position="43"/>
    </location>
</feature>
<organism evidence="4 5">
    <name type="scientific">Candidatus Fimadaptatus faecigallinarum</name>
    <dbReference type="NCBI Taxonomy" id="2840814"/>
    <lineage>
        <taxon>Bacteria</taxon>
        <taxon>Bacillati</taxon>
        <taxon>Bacillota</taxon>
        <taxon>Clostridia</taxon>
        <taxon>Eubacteriales</taxon>
        <taxon>Candidatus Fimadaptatus</taxon>
    </lineage>
</organism>
<evidence type="ECO:0000313" key="4">
    <source>
        <dbReference type="EMBL" id="HIU47549.1"/>
    </source>
</evidence>